<proteinExistence type="inferred from homology"/>
<evidence type="ECO:0000313" key="4">
    <source>
        <dbReference type="EMBL" id="KAA2212483.1"/>
    </source>
</evidence>
<dbReference type="PANTHER" id="PTHR30035:SF3">
    <property type="entry name" value="INTERMEMBRANE PHOSPHOLIPID TRANSPORT SYSTEM LIPOPROTEIN MLAA"/>
    <property type="match status" value="1"/>
</dbReference>
<accession>A0A5B2TED7</accession>
<evidence type="ECO:0000256" key="1">
    <source>
        <dbReference type="ARBA" id="ARBA00010634"/>
    </source>
</evidence>
<reference evidence="4 5" key="1">
    <citation type="journal article" date="2015" name="Int. J. Syst. Evol. Microbiol.">
        <title>Roseomonas oryzae sp. nov., isolated from paddy rhizosphere soil.</title>
        <authorList>
            <person name="Ramaprasad E.V."/>
            <person name="Sasikala Ch."/>
            <person name="Ramana Ch.V."/>
        </authorList>
    </citation>
    <scope>NUCLEOTIDE SEQUENCE [LARGE SCALE GENOMIC DNA]</scope>
    <source>
        <strain evidence="4 5">KCTC 42542</strain>
    </source>
</reference>
<feature type="region of interest" description="Disordered" evidence="3">
    <location>
        <begin position="1"/>
        <end position="46"/>
    </location>
</feature>
<dbReference type="InterPro" id="IPR007428">
    <property type="entry name" value="MlaA"/>
</dbReference>
<gene>
    <name evidence="4" type="ORF">F0Q34_14225</name>
</gene>
<evidence type="ECO:0000256" key="2">
    <source>
        <dbReference type="ARBA" id="ARBA00022729"/>
    </source>
</evidence>
<dbReference type="PANTHER" id="PTHR30035">
    <property type="entry name" value="LIPOPROTEIN VACJ-RELATED"/>
    <property type="match status" value="1"/>
</dbReference>
<organism evidence="4 5">
    <name type="scientific">Teichococcus oryzae</name>
    <dbReference type="NCBI Taxonomy" id="1608942"/>
    <lineage>
        <taxon>Bacteria</taxon>
        <taxon>Pseudomonadati</taxon>
        <taxon>Pseudomonadota</taxon>
        <taxon>Alphaproteobacteria</taxon>
        <taxon>Acetobacterales</taxon>
        <taxon>Roseomonadaceae</taxon>
        <taxon>Roseomonas</taxon>
    </lineage>
</organism>
<keyword evidence="2" id="KW-0732">Signal</keyword>
<keyword evidence="5" id="KW-1185">Reference proteome</keyword>
<dbReference type="GO" id="GO:0120010">
    <property type="term" value="P:intermembrane phospholipid transfer"/>
    <property type="evidence" value="ECO:0007669"/>
    <property type="project" value="TreeGrafter"/>
</dbReference>
<keyword evidence="4" id="KW-0449">Lipoprotein</keyword>
<comment type="caution">
    <text evidence="4">The sequence shown here is derived from an EMBL/GenBank/DDBJ whole genome shotgun (WGS) entry which is preliminary data.</text>
</comment>
<feature type="region of interest" description="Disordered" evidence="3">
    <location>
        <begin position="301"/>
        <end position="323"/>
    </location>
</feature>
<dbReference type="AlphaFoldDB" id="A0A5B2TED7"/>
<dbReference type="Pfam" id="PF04333">
    <property type="entry name" value="MlaA"/>
    <property type="match status" value="1"/>
</dbReference>
<dbReference type="GO" id="GO:0016020">
    <property type="term" value="C:membrane"/>
    <property type="evidence" value="ECO:0007669"/>
    <property type="project" value="InterPro"/>
</dbReference>
<evidence type="ECO:0000256" key="3">
    <source>
        <dbReference type="SAM" id="MobiDB-lite"/>
    </source>
</evidence>
<evidence type="ECO:0000313" key="5">
    <source>
        <dbReference type="Proteomes" id="UP000322110"/>
    </source>
</evidence>
<protein>
    <submittedName>
        <fullName evidence="4">VacJ family lipoprotein</fullName>
    </submittedName>
</protein>
<sequence length="323" mass="35142">MSLAFPGSRSTSPRMSRAPAMTSCGSSCRRPISEGLRLRPSGHPSSIAGIREHEAARRFSPSRSTMRPAGNVASGAAWRNWRRVVPIAALALLLGACGTRQPAGPPVAGDPLESFNRDVLDFNMAVDDAAIRPVAMGYRKVVPAAGRRRVRAFLDNLDEPRIFANQLLQFRPLDAGETVLRFVFNSTIGLVGLYDVAGEWGLSRHRGDLGQTFHEWGVGDGPYLMLPILGPSNARDLVGWIGDGFLNPVNWLLPIEATLARGTVDGIDVREQNIEGLDDLRYGSLDFYARLRSVWQQRRDAELGRGGSSPEGFDVLEDPGATP</sequence>
<dbReference type="EMBL" id="VUKA01000007">
    <property type="protein sequence ID" value="KAA2212483.1"/>
    <property type="molecule type" value="Genomic_DNA"/>
</dbReference>
<comment type="similarity">
    <text evidence="1">Belongs to the MlaA family.</text>
</comment>
<dbReference type="Proteomes" id="UP000322110">
    <property type="component" value="Unassembled WGS sequence"/>
</dbReference>
<name>A0A5B2TED7_9PROT</name>
<dbReference type="PRINTS" id="PR01805">
    <property type="entry name" value="VACJLIPOPROT"/>
</dbReference>